<dbReference type="EMBL" id="CP000615">
    <property type="protein sequence ID" value="ABO57559.1"/>
    <property type="molecule type" value="Genomic_DNA"/>
</dbReference>
<dbReference type="Proteomes" id="UP000002287">
    <property type="component" value="Chromosome 2"/>
</dbReference>
<organism evidence="1 2">
    <name type="scientific">Burkholderia vietnamiensis (strain G4 / LMG 22486)</name>
    <name type="common">Burkholderia cepacia (strain R1808)</name>
    <dbReference type="NCBI Taxonomy" id="269482"/>
    <lineage>
        <taxon>Bacteria</taxon>
        <taxon>Pseudomonadati</taxon>
        <taxon>Pseudomonadota</taxon>
        <taxon>Betaproteobacteria</taxon>
        <taxon>Burkholderiales</taxon>
        <taxon>Burkholderiaceae</taxon>
        <taxon>Burkholderia</taxon>
        <taxon>Burkholderia cepacia complex</taxon>
    </lineage>
</organism>
<sequence>MHPLPAEFVRRVDGEKDAEHRDAGCQEVVGGARAVQRFRKEVEAQSRRGQQHACRDTPCRSDGRFFRVFHTAPVYSRCQAVCAHCAAFTAHVRTITRKKIPRVRCFSPSSFCLARPI</sequence>
<reference evidence="2" key="1">
    <citation type="submission" date="2007-03" db="EMBL/GenBank/DDBJ databases">
        <title>Complete sequence of chromosome 2 of Burkholderia vietnamiensis G4.</title>
        <authorList>
            <consortium name="US DOE Joint Genome Institute"/>
            <person name="Copeland A."/>
            <person name="Lucas S."/>
            <person name="Lapidus A."/>
            <person name="Barry K."/>
            <person name="Detter J.C."/>
            <person name="Glavina del Rio T."/>
            <person name="Hammon N."/>
            <person name="Israni S."/>
            <person name="Dalin E."/>
            <person name="Tice H."/>
            <person name="Pitluck S."/>
            <person name="Chain P."/>
            <person name="Malfatti S."/>
            <person name="Shin M."/>
            <person name="Vergez L."/>
            <person name="Schmutz J."/>
            <person name="Larimer F."/>
            <person name="Land M."/>
            <person name="Hauser L."/>
            <person name="Kyrpides N."/>
            <person name="Tiedje J."/>
            <person name="Richardson P."/>
        </authorList>
    </citation>
    <scope>NUCLEOTIDE SEQUENCE [LARGE SCALE GENOMIC DNA]</scope>
    <source>
        <strain evidence="2">G4 / LMG 22486</strain>
    </source>
</reference>
<protein>
    <submittedName>
        <fullName evidence="1">Uncharacterized protein</fullName>
    </submittedName>
</protein>
<evidence type="ECO:0000313" key="2">
    <source>
        <dbReference type="Proteomes" id="UP000002287"/>
    </source>
</evidence>
<evidence type="ECO:0000313" key="1">
    <source>
        <dbReference type="EMBL" id="ABO57559.1"/>
    </source>
</evidence>
<name>A4JMQ6_BURVG</name>
<dbReference type="HOGENOM" id="CLU_2080404_0_0_4"/>
<proteinExistence type="predicted"/>
<dbReference type="KEGG" id="bvi:Bcep1808_4596"/>
<accession>A4JMQ6</accession>
<gene>
    <name evidence="1" type="ordered locus">Bcep1808_4596</name>
</gene>
<dbReference type="AlphaFoldDB" id="A4JMQ6"/>